<gene>
    <name evidence="1" type="ORF">OCBIM_22033769mg</name>
</gene>
<organism evidence="1">
    <name type="scientific">Octopus bimaculoides</name>
    <name type="common">California two-spotted octopus</name>
    <dbReference type="NCBI Taxonomy" id="37653"/>
    <lineage>
        <taxon>Eukaryota</taxon>
        <taxon>Metazoa</taxon>
        <taxon>Spiralia</taxon>
        <taxon>Lophotrochozoa</taxon>
        <taxon>Mollusca</taxon>
        <taxon>Cephalopoda</taxon>
        <taxon>Coleoidea</taxon>
        <taxon>Octopodiformes</taxon>
        <taxon>Octopoda</taxon>
        <taxon>Incirrata</taxon>
        <taxon>Octopodidae</taxon>
        <taxon>Octopus</taxon>
    </lineage>
</organism>
<accession>A0A0L8GH07</accession>
<proteinExistence type="predicted"/>
<dbReference type="EMBL" id="KQ421866">
    <property type="protein sequence ID" value="KOF76129.1"/>
    <property type="molecule type" value="Genomic_DNA"/>
</dbReference>
<reference evidence="1" key="1">
    <citation type="submission" date="2015-07" db="EMBL/GenBank/DDBJ databases">
        <title>MeaNS - Measles Nucleotide Surveillance Program.</title>
        <authorList>
            <person name="Tran T."/>
            <person name="Druce J."/>
        </authorList>
    </citation>
    <scope>NUCLEOTIDE SEQUENCE</scope>
    <source>
        <strain evidence="1">UCB-OBI-ISO-001</strain>
        <tissue evidence="1">Gonad</tissue>
    </source>
</reference>
<evidence type="ECO:0000313" key="1">
    <source>
        <dbReference type="EMBL" id="KOF76129.1"/>
    </source>
</evidence>
<name>A0A0L8GH07_OCTBM</name>
<dbReference type="AlphaFoldDB" id="A0A0L8GH07"/>
<protein>
    <submittedName>
        <fullName evidence="1">Uncharacterized protein</fullName>
    </submittedName>
</protein>
<sequence length="57" mass="7013">MRHCKTAHFCTIIYFYFLRNSSRSLTKDRSIRIVSWLDHLAWWFCVIYQLPFSVQNL</sequence>